<protein>
    <submittedName>
        <fullName evidence="2">ATPase</fullName>
    </submittedName>
</protein>
<dbReference type="PANTHER" id="PTHR43190">
    <property type="entry name" value="N-ACETYL-D-GLUCOSAMINE KINASE"/>
    <property type="match status" value="1"/>
</dbReference>
<evidence type="ECO:0000313" key="2">
    <source>
        <dbReference type="EMBL" id="QFZ16417.1"/>
    </source>
</evidence>
<dbReference type="PANTHER" id="PTHR43190:SF3">
    <property type="entry name" value="N-ACETYL-D-GLUCOSAMINE KINASE"/>
    <property type="match status" value="1"/>
</dbReference>
<dbReference type="RefSeq" id="WP_033432259.1">
    <property type="nucleotide sequence ID" value="NZ_CP034550.1"/>
</dbReference>
<name>A0A5Q0GQR5_SACSY</name>
<evidence type="ECO:0000313" key="3">
    <source>
        <dbReference type="Proteomes" id="UP000325787"/>
    </source>
</evidence>
<accession>A0A5Q0GQR5</accession>
<dbReference type="InterPro" id="IPR043129">
    <property type="entry name" value="ATPase_NBD"/>
</dbReference>
<dbReference type="Pfam" id="PF01869">
    <property type="entry name" value="BcrAD_BadFG"/>
    <property type="match status" value="1"/>
</dbReference>
<dbReference type="OrthoDB" id="8701357at2"/>
<proteinExistence type="predicted"/>
<dbReference type="InterPro" id="IPR002731">
    <property type="entry name" value="ATPase_BadF"/>
</dbReference>
<dbReference type="InterPro" id="IPR052519">
    <property type="entry name" value="Euk-type_GlcNAc_Kinase"/>
</dbReference>
<dbReference type="EMBL" id="CP034550">
    <property type="protein sequence ID" value="QFZ16417.1"/>
    <property type="molecule type" value="Genomic_DNA"/>
</dbReference>
<gene>
    <name evidence="2" type="ORF">EKG83_02100</name>
</gene>
<sequence>MGFVVGLDGGGTSTRAVVLDLAGERVGAGVTGGANPNSHPPAVAAGNVREALVAALAGVDPAAVEAGVLGMAGSGKVLSDPVVGGLFEAAWRGAGLRCPLRVVTDCEVAFASGSGSPDGTVLVAGTGSVAARVENHSLVSTAGGYGWLLGDEGSAFWLGREAVRAALGALERGGADELTAAVLERAGVGAGVGAGADRERWRRLITAVNAGPPVGLARYAPLVTAHAGAPSAERIIGGAVEVLVGLAEAVRVAGETTPVVLVGSLVRAEPLGSRLRRELGRRTGGPVVVASDGAAGAAWLAAVEVLGEGAPRPV</sequence>
<dbReference type="AlphaFoldDB" id="A0A5Q0GQR5"/>
<keyword evidence="3" id="KW-1185">Reference proteome</keyword>
<organism evidence="2 3">
    <name type="scientific">Saccharothrix syringae</name>
    <name type="common">Nocardiopsis syringae</name>
    <dbReference type="NCBI Taxonomy" id="103733"/>
    <lineage>
        <taxon>Bacteria</taxon>
        <taxon>Bacillati</taxon>
        <taxon>Actinomycetota</taxon>
        <taxon>Actinomycetes</taxon>
        <taxon>Pseudonocardiales</taxon>
        <taxon>Pseudonocardiaceae</taxon>
        <taxon>Saccharothrix</taxon>
    </lineage>
</organism>
<dbReference type="SUPFAM" id="SSF53067">
    <property type="entry name" value="Actin-like ATPase domain"/>
    <property type="match status" value="2"/>
</dbReference>
<reference evidence="3" key="1">
    <citation type="journal article" date="2021" name="Curr. Microbiol.">
        <title>Complete genome of nocamycin-producing strain Saccharothrix syringae NRRL B-16468 reveals the biosynthetic potential for secondary metabolites.</title>
        <authorList>
            <person name="Mo X."/>
            <person name="Yang S."/>
        </authorList>
    </citation>
    <scope>NUCLEOTIDE SEQUENCE [LARGE SCALE GENOMIC DNA]</scope>
    <source>
        <strain evidence="3">ATCC 51364 / DSM 43886 / JCM 6844 / KCTC 9398 / NBRC 14523 / NRRL B-16468 / INA 2240</strain>
    </source>
</reference>
<dbReference type="Gene3D" id="3.30.420.40">
    <property type="match status" value="2"/>
</dbReference>
<feature type="domain" description="ATPase BadF/BadG/BcrA/BcrD type" evidence="1">
    <location>
        <begin position="5"/>
        <end position="301"/>
    </location>
</feature>
<dbReference type="Proteomes" id="UP000325787">
    <property type="component" value="Chromosome"/>
</dbReference>
<evidence type="ECO:0000259" key="1">
    <source>
        <dbReference type="Pfam" id="PF01869"/>
    </source>
</evidence>
<dbReference type="KEGG" id="ssyi:EKG83_02100"/>